<keyword evidence="3 6" id="KW-0812">Transmembrane</keyword>
<sequence>MSKTNKTLAIIVVAQFCCTSVWFAGNAVIDDLIRDFNLLPTALGHLTSSIQLGFITGTLIFAILSIADRFSPSKVFFISAVFAAFFNLLLIFSANTFGSLMAFRFLAGFCLAGIYPVGMKIAADYFDKGLGKSLGYLVGALVLGTAFPHLLSAINADFSWNYLIYATSLLSLTGGALIILFVPDGPFRKASQVLKLNAIFSIFKPQSFKLAAFGYFGHMWELYTFWAFAPLLIVAHHDYHHHELGHIAFLSFMIIGSGALGCVLAGYLANRFSPQKTAFTALAISASCCLLLPLVFMIGSPYLFVGFLVIWGISVVADSPLFSTMVAQNAIPELKGSALTIVNSIGFAITILSIQLLNILYLNFEIQYIFVVLAIGPIAGLVYNRRERKQM</sequence>
<dbReference type="InterPro" id="IPR050189">
    <property type="entry name" value="MFS_Efflux_Transporters"/>
</dbReference>
<evidence type="ECO:0000313" key="9">
    <source>
        <dbReference type="Proteomes" id="UP000611723"/>
    </source>
</evidence>
<keyword evidence="4 6" id="KW-1133">Transmembrane helix</keyword>
<feature type="transmembrane region" description="Helical" evidence="6">
    <location>
        <begin position="101"/>
        <end position="122"/>
    </location>
</feature>
<dbReference type="PANTHER" id="PTHR43124:SF3">
    <property type="entry name" value="CHLORAMPHENICOL EFFLUX PUMP RV0191"/>
    <property type="match status" value="1"/>
</dbReference>
<keyword evidence="2" id="KW-1003">Cell membrane</keyword>
<dbReference type="Pfam" id="PF07690">
    <property type="entry name" value="MFS_1"/>
    <property type="match status" value="1"/>
</dbReference>
<dbReference type="RefSeq" id="WP_201431800.1">
    <property type="nucleotide sequence ID" value="NZ_JAEQBW010000006.1"/>
</dbReference>
<protein>
    <submittedName>
        <fullName evidence="8">MFS transporter</fullName>
    </submittedName>
</protein>
<dbReference type="InterPro" id="IPR020846">
    <property type="entry name" value="MFS_dom"/>
</dbReference>
<evidence type="ECO:0000256" key="1">
    <source>
        <dbReference type="ARBA" id="ARBA00004651"/>
    </source>
</evidence>
<dbReference type="GO" id="GO:0005886">
    <property type="term" value="C:plasma membrane"/>
    <property type="evidence" value="ECO:0007669"/>
    <property type="project" value="UniProtKB-SubCell"/>
</dbReference>
<dbReference type="SUPFAM" id="SSF103473">
    <property type="entry name" value="MFS general substrate transporter"/>
    <property type="match status" value="1"/>
</dbReference>
<dbReference type="Proteomes" id="UP000611723">
    <property type="component" value="Unassembled WGS sequence"/>
</dbReference>
<evidence type="ECO:0000256" key="5">
    <source>
        <dbReference type="ARBA" id="ARBA00023136"/>
    </source>
</evidence>
<dbReference type="PANTHER" id="PTHR43124">
    <property type="entry name" value="PURINE EFFLUX PUMP PBUE"/>
    <property type="match status" value="1"/>
</dbReference>
<feature type="transmembrane region" description="Helical" evidence="6">
    <location>
        <begin position="75"/>
        <end position="95"/>
    </location>
</feature>
<organism evidence="8 9">
    <name type="scientific">Marivirga aurantiaca</name>
    <dbReference type="NCBI Taxonomy" id="2802615"/>
    <lineage>
        <taxon>Bacteria</taxon>
        <taxon>Pseudomonadati</taxon>
        <taxon>Bacteroidota</taxon>
        <taxon>Cytophagia</taxon>
        <taxon>Cytophagales</taxon>
        <taxon>Marivirgaceae</taxon>
        <taxon>Marivirga</taxon>
    </lineage>
</organism>
<evidence type="ECO:0000256" key="6">
    <source>
        <dbReference type="SAM" id="Phobius"/>
    </source>
</evidence>
<feature type="transmembrane region" description="Helical" evidence="6">
    <location>
        <begin position="338"/>
        <end position="360"/>
    </location>
</feature>
<dbReference type="InterPro" id="IPR036259">
    <property type="entry name" value="MFS_trans_sf"/>
</dbReference>
<dbReference type="EMBL" id="JAEQBW010000006">
    <property type="protein sequence ID" value="MBK6266120.1"/>
    <property type="molecule type" value="Genomic_DNA"/>
</dbReference>
<evidence type="ECO:0000313" key="8">
    <source>
        <dbReference type="EMBL" id="MBK6266120.1"/>
    </source>
</evidence>
<dbReference type="InterPro" id="IPR011701">
    <property type="entry name" value="MFS"/>
</dbReference>
<feature type="transmembrane region" description="Helical" evidence="6">
    <location>
        <begin position="134"/>
        <end position="156"/>
    </location>
</feature>
<dbReference type="PROSITE" id="PS50850">
    <property type="entry name" value="MFS"/>
    <property type="match status" value="1"/>
</dbReference>
<accession>A0A934X0H6</accession>
<reference evidence="8" key="1">
    <citation type="submission" date="2021-01" db="EMBL/GenBank/DDBJ databases">
        <title>Marivirga aurantiaca sp. nov., isolated from intertidal surface sediments.</title>
        <authorList>
            <person name="Zhang M."/>
        </authorList>
    </citation>
    <scope>NUCLEOTIDE SEQUENCE</scope>
    <source>
        <strain evidence="8">S37H4</strain>
    </source>
</reference>
<feature type="transmembrane region" description="Helical" evidence="6">
    <location>
        <begin position="279"/>
        <end position="298"/>
    </location>
</feature>
<comment type="caution">
    <text evidence="8">The sequence shown here is derived from an EMBL/GenBank/DDBJ whole genome shotgun (WGS) entry which is preliminary data.</text>
</comment>
<comment type="subcellular location">
    <subcellularLocation>
        <location evidence="1">Cell membrane</location>
        <topology evidence="1">Multi-pass membrane protein</topology>
    </subcellularLocation>
</comment>
<proteinExistence type="predicted"/>
<dbReference type="GO" id="GO:0022857">
    <property type="term" value="F:transmembrane transporter activity"/>
    <property type="evidence" value="ECO:0007669"/>
    <property type="project" value="InterPro"/>
</dbReference>
<evidence type="ECO:0000256" key="3">
    <source>
        <dbReference type="ARBA" id="ARBA00022692"/>
    </source>
</evidence>
<feature type="transmembrane region" description="Helical" evidence="6">
    <location>
        <begin position="49"/>
        <end position="68"/>
    </location>
</feature>
<keyword evidence="5 6" id="KW-0472">Membrane</keyword>
<feature type="transmembrane region" description="Helical" evidence="6">
    <location>
        <begin position="7"/>
        <end position="29"/>
    </location>
</feature>
<feature type="domain" description="Major facilitator superfamily (MFS) profile" evidence="7">
    <location>
        <begin position="1"/>
        <end position="391"/>
    </location>
</feature>
<feature type="transmembrane region" description="Helical" evidence="6">
    <location>
        <begin position="366"/>
        <end position="383"/>
    </location>
</feature>
<gene>
    <name evidence="8" type="ORF">JKA74_13835</name>
</gene>
<feature type="transmembrane region" description="Helical" evidence="6">
    <location>
        <begin position="210"/>
        <end position="235"/>
    </location>
</feature>
<feature type="transmembrane region" description="Helical" evidence="6">
    <location>
        <begin position="162"/>
        <end position="182"/>
    </location>
</feature>
<feature type="transmembrane region" description="Helical" evidence="6">
    <location>
        <begin position="304"/>
        <end position="326"/>
    </location>
</feature>
<evidence type="ECO:0000256" key="4">
    <source>
        <dbReference type="ARBA" id="ARBA00022989"/>
    </source>
</evidence>
<keyword evidence="9" id="KW-1185">Reference proteome</keyword>
<dbReference type="AlphaFoldDB" id="A0A934X0H6"/>
<feature type="transmembrane region" description="Helical" evidence="6">
    <location>
        <begin position="247"/>
        <end position="267"/>
    </location>
</feature>
<name>A0A934X0H6_9BACT</name>
<evidence type="ECO:0000259" key="7">
    <source>
        <dbReference type="PROSITE" id="PS50850"/>
    </source>
</evidence>
<dbReference type="Gene3D" id="1.20.1250.20">
    <property type="entry name" value="MFS general substrate transporter like domains"/>
    <property type="match status" value="1"/>
</dbReference>
<evidence type="ECO:0000256" key="2">
    <source>
        <dbReference type="ARBA" id="ARBA00022475"/>
    </source>
</evidence>